<feature type="coiled-coil region" evidence="5">
    <location>
        <begin position="20"/>
        <end position="75"/>
    </location>
</feature>
<dbReference type="PROSITE" id="PS51775">
    <property type="entry name" value="GTD_BINDING"/>
    <property type="match status" value="1"/>
</dbReference>
<evidence type="ECO:0000313" key="9">
    <source>
        <dbReference type="Proteomes" id="UP000195402"/>
    </source>
</evidence>
<dbReference type="InterPro" id="IPR007656">
    <property type="entry name" value="GTD-bd"/>
</dbReference>
<dbReference type="GO" id="GO:0080115">
    <property type="term" value="F:myosin XI tail binding"/>
    <property type="evidence" value="ECO:0007669"/>
    <property type="project" value="UniProtKB-ARBA"/>
</dbReference>
<keyword evidence="5" id="KW-0175">Coiled coil</keyword>
<evidence type="ECO:0000313" key="8">
    <source>
        <dbReference type="EMBL" id="OVA06557.1"/>
    </source>
</evidence>
<evidence type="ECO:0000256" key="4">
    <source>
        <dbReference type="ARBA" id="ARBA00023136"/>
    </source>
</evidence>
<dbReference type="FunCoup" id="A0A200Q856">
    <property type="interactions" value="88"/>
</dbReference>
<dbReference type="OMA" id="NAYWEQI"/>
<feature type="domain" description="GTD-binding" evidence="7">
    <location>
        <begin position="14"/>
        <end position="112"/>
    </location>
</feature>
<dbReference type="GO" id="GO:0016020">
    <property type="term" value="C:membrane"/>
    <property type="evidence" value="ECO:0007669"/>
    <property type="project" value="UniProtKB-SubCell"/>
</dbReference>
<dbReference type="AlphaFoldDB" id="A0A200Q856"/>
<dbReference type="InParanoid" id="A0A200Q856"/>
<feature type="region of interest" description="Disordered" evidence="6">
    <location>
        <begin position="216"/>
        <end position="236"/>
    </location>
</feature>
<keyword evidence="3" id="KW-1133">Transmembrane helix</keyword>
<sequence>MAESSICSSSTGRTEIVSLKEALRTQQKLLQKLYVELEEEREASATAASEALSMILRLQEEKAAEKMEATQYKRMAEEKMHHVERSLLLVKELMYQKEMEVASLEFQVQSYRYKMLSMGFSDLVITEMRFGENRLLQQNETRYGDFDVHGSVRRNNSLPATPFKNKATVEIDGSVIPLEELSPNKIDVESHREVDVSSEEINSYWKQIKQLDERVEELSHSRDADRGHASSSQGPLSTIAVYSASLKTRSRSCSLEPEVDRDVFTEPTIEPVDTANKLEFDASSVTSRETEEIRDAPDSIGVHDVFEVPQNHEISKICGSLKKEEKKLIMKGETTPDSDSKGTLDCNFKEEAEPVNKGVLFAHPKTKFPRPIDGIAIDCNLAVRGTEIGIAQSQAEVQYLSKRLEQLEGQRKYFNQDVFDRREEELRLLREINEKLDMVQSELRSSRTKKCPPRDDPSLDSVTEVIPIDCFLHYIIHI</sequence>
<keyword evidence="2" id="KW-0812">Transmembrane</keyword>
<evidence type="ECO:0000256" key="6">
    <source>
        <dbReference type="SAM" id="MobiDB-lite"/>
    </source>
</evidence>
<evidence type="ECO:0000259" key="7">
    <source>
        <dbReference type="PROSITE" id="PS51775"/>
    </source>
</evidence>
<evidence type="ECO:0000256" key="2">
    <source>
        <dbReference type="ARBA" id="ARBA00022692"/>
    </source>
</evidence>
<keyword evidence="4" id="KW-0472">Membrane</keyword>
<evidence type="ECO:0000256" key="3">
    <source>
        <dbReference type="ARBA" id="ARBA00022989"/>
    </source>
</evidence>
<reference evidence="8 9" key="1">
    <citation type="journal article" date="2017" name="Mol. Plant">
        <title>The Genome of Medicinal Plant Macleaya cordata Provides New Insights into Benzylisoquinoline Alkaloids Metabolism.</title>
        <authorList>
            <person name="Liu X."/>
            <person name="Liu Y."/>
            <person name="Huang P."/>
            <person name="Ma Y."/>
            <person name="Qing Z."/>
            <person name="Tang Q."/>
            <person name="Cao H."/>
            <person name="Cheng P."/>
            <person name="Zheng Y."/>
            <person name="Yuan Z."/>
            <person name="Zhou Y."/>
            <person name="Liu J."/>
            <person name="Tang Z."/>
            <person name="Zhuo Y."/>
            <person name="Zhang Y."/>
            <person name="Yu L."/>
            <person name="Huang J."/>
            <person name="Yang P."/>
            <person name="Peng Q."/>
            <person name="Zhang J."/>
            <person name="Jiang W."/>
            <person name="Zhang Z."/>
            <person name="Lin K."/>
            <person name="Ro D.K."/>
            <person name="Chen X."/>
            <person name="Xiong X."/>
            <person name="Shang Y."/>
            <person name="Huang S."/>
            <person name="Zeng J."/>
        </authorList>
    </citation>
    <scope>NUCLEOTIDE SEQUENCE [LARGE SCALE GENOMIC DNA]</scope>
    <source>
        <strain evidence="9">cv. BLH2017</strain>
        <tissue evidence="8">Root</tissue>
    </source>
</reference>
<protein>
    <submittedName>
        <fullName evidence="8">Zein-binding domain</fullName>
    </submittedName>
</protein>
<dbReference type="Proteomes" id="UP000195402">
    <property type="component" value="Unassembled WGS sequence"/>
</dbReference>
<dbReference type="PANTHER" id="PTHR31422">
    <property type="entry name" value="BNAANNG28530D PROTEIN"/>
    <property type="match status" value="1"/>
</dbReference>
<dbReference type="PANTHER" id="PTHR31422:SF1">
    <property type="entry name" value="GTD-BINDING DOMAIN-CONTAINING PROTEIN"/>
    <property type="match status" value="1"/>
</dbReference>
<name>A0A200Q856_MACCD</name>
<evidence type="ECO:0000256" key="1">
    <source>
        <dbReference type="ARBA" id="ARBA00004370"/>
    </source>
</evidence>
<dbReference type="OrthoDB" id="1105498at2759"/>
<comment type="subcellular location">
    <subcellularLocation>
        <location evidence="1">Membrane</location>
    </subcellularLocation>
</comment>
<dbReference type="Pfam" id="PF04576">
    <property type="entry name" value="Zein-binding"/>
    <property type="match status" value="1"/>
</dbReference>
<evidence type="ECO:0000256" key="5">
    <source>
        <dbReference type="SAM" id="Coils"/>
    </source>
</evidence>
<feature type="coiled-coil region" evidence="5">
    <location>
        <begin position="390"/>
        <end position="449"/>
    </location>
</feature>
<comment type="caution">
    <text evidence="8">The sequence shown here is derived from an EMBL/GenBank/DDBJ whole genome shotgun (WGS) entry which is preliminary data.</text>
</comment>
<keyword evidence="9" id="KW-1185">Reference proteome</keyword>
<dbReference type="STRING" id="56857.A0A200Q856"/>
<accession>A0A200Q856</accession>
<proteinExistence type="predicted"/>
<organism evidence="8 9">
    <name type="scientific">Macleaya cordata</name>
    <name type="common">Five-seeded plume-poppy</name>
    <name type="synonym">Bocconia cordata</name>
    <dbReference type="NCBI Taxonomy" id="56857"/>
    <lineage>
        <taxon>Eukaryota</taxon>
        <taxon>Viridiplantae</taxon>
        <taxon>Streptophyta</taxon>
        <taxon>Embryophyta</taxon>
        <taxon>Tracheophyta</taxon>
        <taxon>Spermatophyta</taxon>
        <taxon>Magnoliopsida</taxon>
        <taxon>Ranunculales</taxon>
        <taxon>Papaveraceae</taxon>
        <taxon>Papaveroideae</taxon>
        <taxon>Macleaya</taxon>
    </lineage>
</organism>
<gene>
    <name evidence="8" type="ORF">BVC80_805g2</name>
</gene>
<dbReference type="EMBL" id="MVGT01002784">
    <property type="protein sequence ID" value="OVA06557.1"/>
    <property type="molecule type" value="Genomic_DNA"/>
</dbReference>
<feature type="compositionally biased region" description="Basic and acidic residues" evidence="6">
    <location>
        <begin position="216"/>
        <end position="228"/>
    </location>
</feature>